<organism evidence="2 3">
    <name type="scientific">Exophiala xenobiotica</name>
    <dbReference type="NCBI Taxonomy" id="348802"/>
    <lineage>
        <taxon>Eukaryota</taxon>
        <taxon>Fungi</taxon>
        <taxon>Dikarya</taxon>
        <taxon>Ascomycota</taxon>
        <taxon>Pezizomycotina</taxon>
        <taxon>Eurotiomycetes</taxon>
        <taxon>Chaetothyriomycetidae</taxon>
        <taxon>Chaetothyriales</taxon>
        <taxon>Herpotrichiellaceae</taxon>
        <taxon>Exophiala</taxon>
    </lineage>
</organism>
<dbReference type="HOGENOM" id="CLU_442815_0_0_1"/>
<accession>A0A0D2CZT4</accession>
<feature type="compositionally biased region" description="Polar residues" evidence="1">
    <location>
        <begin position="554"/>
        <end position="575"/>
    </location>
</feature>
<gene>
    <name evidence="2" type="ORF">PV05_04398</name>
</gene>
<dbReference type="GeneID" id="25326306"/>
<protein>
    <submittedName>
        <fullName evidence="2">Uncharacterized protein</fullName>
    </submittedName>
</protein>
<reference evidence="2 3" key="1">
    <citation type="submission" date="2015-01" db="EMBL/GenBank/DDBJ databases">
        <title>The Genome Sequence of Exophiala xenobiotica CBS118157.</title>
        <authorList>
            <consortium name="The Broad Institute Genomics Platform"/>
            <person name="Cuomo C."/>
            <person name="de Hoog S."/>
            <person name="Gorbushina A."/>
            <person name="Stielow B."/>
            <person name="Teixiera M."/>
            <person name="Abouelleil A."/>
            <person name="Chapman S.B."/>
            <person name="Priest M."/>
            <person name="Young S.K."/>
            <person name="Wortman J."/>
            <person name="Nusbaum C."/>
            <person name="Birren B."/>
        </authorList>
    </citation>
    <scope>NUCLEOTIDE SEQUENCE [LARGE SCALE GENOMIC DNA]</scope>
    <source>
        <strain evidence="2 3">CBS 118157</strain>
    </source>
</reference>
<feature type="region of interest" description="Disordered" evidence="1">
    <location>
        <begin position="486"/>
        <end position="617"/>
    </location>
</feature>
<sequence length="617" mass="68483">MTIMSLSRRYRDQPVEAVSRTPRSTAYACFTEEGYTVARDAFHSKFLSLTSEVGPWAPDSLTSLYNYLIAAIKLINYGEAEEQCRYILGLMETLNMGQENCFICLECILDTSYFLSGKLDDAEHLFIDISQRGDLSNAHIKGQFDVLSLVRLTTKDCLVFWESPVKLSSILIPVTDYVDQLEGKRPKKGLIRSGIGSLRRIASLKWPHSSASSSCGGTDDTELRILRIQKALYQVTATSLFDVGFEKRYTKSKLSMLDPLESISTAAVSVVNGKDVVGAEIRSDAGEFGDGIEAEKVVDLEKDGQDNFVVEPLQYRVVSWLNDQKQHPPMPDKPPDDVPNGLTYRSMETTTSSLHGQKPQNQLEITLWAGDVPRPQGQELTLSALLDGGAEKTCMSEDCAQILRAPIREEEVHMTTANGRDLEVLGSVRIGFIWKGPSGSKVKARLKCYVVKDLQVAILFCANHITKLKLRDSSSLLAPILLGARSKRTKQHDAQTSKEIAEHAKANEQRESEQRKAERTKLELQPALNNNDNSNNNNSNQKPRATMDSLLGGSDTSVSSQRSSLTGFHRSITTSHSDESTRSGTSMESPRPKTNREDTSHRRSGAQLADSFKLRKK</sequence>
<feature type="compositionally biased region" description="Low complexity" evidence="1">
    <location>
        <begin position="529"/>
        <end position="540"/>
    </location>
</feature>
<dbReference type="AlphaFoldDB" id="A0A0D2CZT4"/>
<feature type="compositionally biased region" description="Basic and acidic residues" evidence="1">
    <location>
        <begin position="590"/>
        <end position="601"/>
    </location>
</feature>
<name>A0A0D2CZT4_9EURO</name>
<proteinExistence type="predicted"/>
<feature type="compositionally biased region" description="Basic and acidic residues" evidence="1">
    <location>
        <begin position="491"/>
        <end position="522"/>
    </location>
</feature>
<dbReference type="Proteomes" id="UP000054342">
    <property type="component" value="Unassembled WGS sequence"/>
</dbReference>
<dbReference type="RefSeq" id="XP_013316251.1">
    <property type="nucleotide sequence ID" value="XM_013460797.1"/>
</dbReference>
<evidence type="ECO:0000313" key="2">
    <source>
        <dbReference type="EMBL" id="KIW55667.1"/>
    </source>
</evidence>
<dbReference type="EMBL" id="KN847319">
    <property type="protein sequence ID" value="KIW55667.1"/>
    <property type="molecule type" value="Genomic_DNA"/>
</dbReference>
<evidence type="ECO:0000313" key="3">
    <source>
        <dbReference type="Proteomes" id="UP000054342"/>
    </source>
</evidence>
<evidence type="ECO:0000256" key="1">
    <source>
        <dbReference type="SAM" id="MobiDB-lite"/>
    </source>
</evidence>
<keyword evidence="3" id="KW-1185">Reference proteome</keyword>